<feature type="transmembrane region" description="Helical" evidence="3">
    <location>
        <begin position="58"/>
        <end position="77"/>
    </location>
</feature>
<dbReference type="RefSeq" id="WP_067020679.1">
    <property type="nucleotide sequence ID" value="NZ_FLOB01000020.1"/>
</dbReference>
<feature type="transmembrane region" description="Helical" evidence="3">
    <location>
        <begin position="21"/>
        <end position="46"/>
    </location>
</feature>
<sequence>MESNTKLSNDKLFKIGVRLVKIAWGVEILAVSIGFLISIIVSFSVYAQLDTKDRPLDFGDYSNILVAALPFVLVAVVEASKIPMATALMYAKHTSWRILFFLVLIMLATITFETMLNGFERNFAGLNIAIDDRKDAALLLQNKIDVLNHRKQDIDIIDPQKVDSNYQSNIQKANAAYYRSLEKEREYINHEIAKLSSNNQLIQQYQADINDLNKKESEIYDAWDTERNRLKTRYYGQLNNYVEGSESDKKKLQRELDQLKAEKKKALDDANFFTRPSVEKKYSKLISEKEDRLYKIDDRINGDKGFSKQNQNEQQLQAQLTALADDYQNRIRLGRARMAYLEEQIASQTKDMKTKRLNYRNGYNDFAKQASQNRNSVVSRAAKEKAKLLDQYDEIQVEVKAIDNEIYEIKQKQTLIKNEVNRLVNQNQFYRLAAYITNKKEAIDVPKSTVGLVALIWYSSLAFISAVTGVLLAIAGLYIQRIYAKNEDDDTSPRLPSSSVHNSAPNE</sequence>
<evidence type="ECO:0000256" key="2">
    <source>
        <dbReference type="SAM" id="MobiDB-lite"/>
    </source>
</evidence>
<feature type="transmembrane region" description="Helical" evidence="3">
    <location>
        <begin position="98"/>
        <end position="119"/>
    </location>
</feature>
<protein>
    <submittedName>
        <fullName evidence="4">Chromosome partition protein Smc</fullName>
    </submittedName>
</protein>
<gene>
    <name evidence="4" type="primary">smc_4</name>
    <name evidence="4" type="ORF">MSP8886_04195</name>
</gene>
<feature type="transmembrane region" description="Helical" evidence="3">
    <location>
        <begin position="455"/>
        <end position="479"/>
    </location>
</feature>
<keyword evidence="1" id="KW-0175">Coiled coil</keyword>
<evidence type="ECO:0000313" key="5">
    <source>
        <dbReference type="Proteomes" id="UP000092544"/>
    </source>
</evidence>
<feature type="coiled-coil region" evidence="1">
    <location>
        <begin position="178"/>
        <end position="218"/>
    </location>
</feature>
<keyword evidence="3" id="KW-0812">Transmembrane</keyword>
<reference evidence="4 5" key="1">
    <citation type="submission" date="2016-06" db="EMBL/GenBank/DDBJ databases">
        <authorList>
            <person name="Kjaerup R.B."/>
            <person name="Dalgaard T.S."/>
            <person name="Juul-Madsen H.R."/>
        </authorList>
    </citation>
    <scope>NUCLEOTIDE SEQUENCE [LARGE SCALE GENOMIC DNA]</scope>
    <source>
        <strain evidence="4 5">CECT 8886</strain>
    </source>
</reference>
<feature type="coiled-coil region" evidence="1">
    <location>
        <begin position="242"/>
        <end position="269"/>
    </location>
</feature>
<dbReference type="STRING" id="1792290.MSP8886_04195"/>
<name>A0A1A8TUJ9_9GAMM</name>
<feature type="region of interest" description="Disordered" evidence="2">
    <location>
        <begin position="488"/>
        <end position="507"/>
    </location>
</feature>
<dbReference type="AlphaFoldDB" id="A0A1A8TUJ9"/>
<evidence type="ECO:0000313" key="4">
    <source>
        <dbReference type="EMBL" id="SBS37612.1"/>
    </source>
</evidence>
<proteinExistence type="predicted"/>
<organism evidence="4 5">
    <name type="scientific">Marinomonas spartinae</name>
    <dbReference type="NCBI Taxonomy" id="1792290"/>
    <lineage>
        <taxon>Bacteria</taxon>
        <taxon>Pseudomonadati</taxon>
        <taxon>Pseudomonadota</taxon>
        <taxon>Gammaproteobacteria</taxon>
        <taxon>Oceanospirillales</taxon>
        <taxon>Oceanospirillaceae</taxon>
        <taxon>Marinomonas</taxon>
    </lineage>
</organism>
<evidence type="ECO:0000256" key="1">
    <source>
        <dbReference type="SAM" id="Coils"/>
    </source>
</evidence>
<keyword evidence="5" id="KW-1185">Reference proteome</keyword>
<dbReference type="OrthoDB" id="6188877at2"/>
<feature type="coiled-coil region" evidence="1">
    <location>
        <begin position="378"/>
        <end position="405"/>
    </location>
</feature>
<keyword evidence="3" id="KW-0472">Membrane</keyword>
<dbReference type="Proteomes" id="UP000092544">
    <property type="component" value="Unassembled WGS sequence"/>
</dbReference>
<evidence type="ECO:0000256" key="3">
    <source>
        <dbReference type="SAM" id="Phobius"/>
    </source>
</evidence>
<feature type="compositionally biased region" description="Polar residues" evidence="2">
    <location>
        <begin position="494"/>
        <end position="507"/>
    </location>
</feature>
<dbReference type="EMBL" id="FLOB01000020">
    <property type="protein sequence ID" value="SBS37612.1"/>
    <property type="molecule type" value="Genomic_DNA"/>
</dbReference>
<keyword evidence="3" id="KW-1133">Transmembrane helix</keyword>
<accession>A0A1A8TUJ9</accession>